<dbReference type="NCBIfam" id="NF003589">
    <property type="entry name" value="PRK05254.1-2"/>
    <property type="match status" value="1"/>
</dbReference>
<evidence type="ECO:0000256" key="8">
    <source>
        <dbReference type="ARBA" id="ARBA00023204"/>
    </source>
</evidence>
<comment type="caution">
    <text evidence="13">The sequence shown here is derived from an EMBL/GenBank/DDBJ whole genome shotgun (WGS) entry which is preliminary data.</text>
</comment>
<dbReference type="InterPro" id="IPR005122">
    <property type="entry name" value="Uracil-DNA_glycosylase-like"/>
</dbReference>
<dbReference type="SMART" id="SM00986">
    <property type="entry name" value="UDG"/>
    <property type="match status" value="1"/>
</dbReference>
<comment type="catalytic activity">
    <reaction evidence="1 9 11">
        <text>Hydrolyzes single-stranded DNA or mismatched double-stranded DNA and polynucleotides, releasing free uracil.</text>
        <dbReference type="EC" id="3.2.2.27"/>
    </reaction>
</comment>
<evidence type="ECO:0000313" key="14">
    <source>
        <dbReference type="Proteomes" id="UP000435357"/>
    </source>
</evidence>
<dbReference type="EMBL" id="WACR01000001">
    <property type="protein sequence ID" value="KAB1066207.1"/>
    <property type="molecule type" value="Genomic_DNA"/>
</dbReference>
<feature type="domain" description="Uracil-DNA glycosylase-like" evidence="12">
    <location>
        <begin position="55"/>
        <end position="215"/>
    </location>
</feature>
<dbReference type="PROSITE" id="PS00130">
    <property type="entry name" value="U_DNA_GLYCOSYLASE"/>
    <property type="match status" value="1"/>
</dbReference>
<dbReference type="NCBIfam" id="NF003591">
    <property type="entry name" value="PRK05254.1-4"/>
    <property type="match status" value="1"/>
</dbReference>
<keyword evidence="9" id="KW-0963">Cytoplasm</keyword>
<dbReference type="CDD" id="cd10027">
    <property type="entry name" value="UDG-F1-like"/>
    <property type="match status" value="1"/>
</dbReference>
<dbReference type="InterPro" id="IPR018085">
    <property type="entry name" value="Ura-DNA_Glyclase_AS"/>
</dbReference>
<evidence type="ECO:0000256" key="7">
    <source>
        <dbReference type="ARBA" id="ARBA00022801"/>
    </source>
</evidence>
<dbReference type="InterPro" id="IPR036895">
    <property type="entry name" value="Uracil-DNA_glycosylase-like_sf"/>
</dbReference>
<dbReference type="FunFam" id="3.40.470.10:FF:000001">
    <property type="entry name" value="Uracil-DNA glycosylase"/>
    <property type="match status" value="1"/>
</dbReference>
<keyword evidence="14" id="KW-1185">Reference proteome</keyword>
<protein>
    <recommendedName>
        <fullName evidence="5 9">Uracil-DNA glycosylase</fullName>
        <shortName evidence="9">UDG</shortName>
        <ecNumber evidence="4 9">3.2.2.27</ecNumber>
    </recommendedName>
</protein>
<dbReference type="NCBIfam" id="TIGR00628">
    <property type="entry name" value="ung"/>
    <property type="match status" value="1"/>
</dbReference>
<dbReference type="RefSeq" id="WP_151166195.1">
    <property type="nucleotide sequence ID" value="NZ_WACR01000001.1"/>
</dbReference>
<evidence type="ECO:0000256" key="3">
    <source>
        <dbReference type="ARBA" id="ARBA00008184"/>
    </source>
</evidence>
<dbReference type="Proteomes" id="UP000435357">
    <property type="component" value="Unassembled WGS sequence"/>
</dbReference>
<keyword evidence="13" id="KW-0326">Glycosidase</keyword>
<evidence type="ECO:0000256" key="2">
    <source>
        <dbReference type="ARBA" id="ARBA00002631"/>
    </source>
</evidence>
<sequence length="228" mass="26142">MSELKINPQIEPSWLEVLKEEFEKDYFKSIKEHLIEDKKNHTIYPPGSMIFEAFNQTPFDNTKVVILGQDPYHGHGQAHGMCFSVQKGVAIPPSLKNIYQELKKDLGIEPPNHGHLMSWAKEGVFLLNAFLTVRAKSPASHRKIGWEKFTDQVIKLLSDHKEHLVFILWGNFAKQKQEYIDTDKHCVITSPHPSPFSANNGFFGSKPFSKANEYLQSKGIEPVNWEIK</sequence>
<keyword evidence="8 9" id="KW-0234">DNA repair</keyword>
<dbReference type="AlphaFoldDB" id="A0A6N6MCC4"/>
<feature type="active site" description="Proton acceptor" evidence="9 10">
    <location>
        <position position="70"/>
    </location>
</feature>
<dbReference type="NCBIfam" id="NF003592">
    <property type="entry name" value="PRK05254.1-5"/>
    <property type="match status" value="1"/>
</dbReference>
<comment type="subcellular location">
    <subcellularLocation>
        <location evidence="9">Cytoplasm</location>
    </subcellularLocation>
</comment>
<organism evidence="13 14">
    <name type="scientific">Salibacter halophilus</name>
    <dbReference type="NCBI Taxonomy" id="1803916"/>
    <lineage>
        <taxon>Bacteria</taxon>
        <taxon>Pseudomonadati</taxon>
        <taxon>Bacteroidota</taxon>
        <taxon>Flavobacteriia</taxon>
        <taxon>Flavobacteriales</taxon>
        <taxon>Salibacteraceae</taxon>
        <taxon>Salibacter</taxon>
    </lineage>
</organism>
<dbReference type="Pfam" id="PF03167">
    <property type="entry name" value="UDG"/>
    <property type="match status" value="1"/>
</dbReference>
<comment type="similarity">
    <text evidence="3 9 11">Belongs to the uracil-DNA glycosylase (UDG) superfamily. UNG family.</text>
</comment>
<evidence type="ECO:0000256" key="11">
    <source>
        <dbReference type="RuleBase" id="RU003780"/>
    </source>
</evidence>
<dbReference type="EC" id="3.2.2.27" evidence="4 9"/>
<evidence type="ECO:0000256" key="4">
    <source>
        <dbReference type="ARBA" id="ARBA00012030"/>
    </source>
</evidence>
<dbReference type="PANTHER" id="PTHR11264:SF0">
    <property type="entry name" value="URACIL-DNA GLYCOSYLASE"/>
    <property type="match status" value="1"/>
</dbReference>
<accession>A0A6N6MCC4</accession>
<dbReference type="Gene3D" id="3.40.470.10">
    <property type="entry name" value="Uracil-DNA glycosylase-like domain"/>
    <property type="match status" value="1"/>
</dbReference>
<evidence type="ECO:0000259" key="12">
    <source>
        <dbReference type="SMART" id="SM00986"/>
    </source>
</evidence>
<evidence type="ECO:0000256" key="9">
    <source>
        <dbReference type="HAMAP-Rule" id="MF_00148"/>
    </source>
</evidence>
<evidence type="ECO:0000256" key="10">
    <source>
        <dbReference type="PROSITE-ProRule" id="PRU10072"/>
    </source>
</evidence>
<dbReference type="PANTHER" id="PTHR11264">
    <property type="entry name" value="URACIL-DNA GLYCOSYLASE"/>
    <property type="match status" value="1"/>
</dbReference>
<keyword evidence="6 9" id="KW-0227">DNA damage</keyword>
<gene>
    <name evidence="9" type="primary">ung</name>
    <name evidence="13" type="ORF">F3059_01670</name>
</gene>
<comment type="function">
    <text evidence="2 9 11">Excises uracil residues from the DNA which can arise as a result of misincorporation of dUMP residues by DNA polymerase or due to deamination of cytosine.</text>
</comment>
<reference evidence="13 14" key="1">
    <citation type="submission" date="2019-09" db="EMBL/GenBank/DDBJ databases">
        <title>Genomes of Cryomorphaceae.</title>
        <authorList>
            <person name="Bowman J.P."/>
        </authorList>
    </citation>
    <scope>NUCLEOTIDE SEQUENCE [LARGE SCALE GENOMIC DNA]</scope>
    <source>
        <strain evidence="13 14">KCTC 52047</strain>
    </source>
</reference>
<dbReference type="GO" id="GO:0005737">
    <property type="term" value="C:cytoplasm"/>
    <property type="evidence" value="ECO:0007669"/>
    <property type="project" value="UniProtKB-SubCell"/>
</dbReference>
<dbReference type="NCBIfam" id="NF003588">
    <property type="entry name" value="PRK05254.1-1"/>
    <property type="match status" value="1"/>
</dbReference>
<dbReference type="HAMAP" id="MF_00148">
    <property type="entry name" value="UDG"/>
    <property type="match status" value="1"/>
</dbReference>
<proteinExistence type="inferred from homology"/>
<dbReference type="GO" id="GO:0097510">
    <property type="term" value="P:base-excision repair, AP site formation via deaminated base removal"/>
    <property type="evidence" value="ECO:0007669"/>
    <property type="project" value="TreeGrafter"/>
</dbReference>
<dbReference type="SMART" id="SM00987">
    <property type="entry name" value="UreE_C"/>
    <property type="match status" value="1"/>
</dbReference>
<dbReference type="GO" id="GO:0004844">
    <property type="term" value="F:uracil DNA N-glycosylase activity"/>
    <property type="evidence" value="ECO:0007669"/>
    <property type="project" value="UniProtKB-UniRule"/>
</dbReference>
<evidence type="ECO:0000313" key="13">
    <source>
        <dbReference type="EMBL" id="KAB1066207.1"/>
    </source>
</evidence>
<evidence type="ECO:0000256" key="5">
    <source>
        <dbReference type="ARBA" id="ARBA00018429"/>
    </source>
</evidence>
<evidence type="ECO:0000256" key="6">
    <source>
        <dbReference type="ARBA" id="ARBA00022763"/>
    </source>
</evidence>
<keyword evidence="7 9" id="KW-0378">Hydrolase</keyword>
<name>A0A6N6MCC4_9FLAO</name>
<evidence type="ECO:0000256" key="1">
    <source>
        <dbReference type="ARBA" id="ARBA00001400"/>
    </source>
</evidence>
<dbReference type="SUPFAM" id="SSF52141">
    <property type="entry name" value="Uracil-DNA glycosylase-like"/>
    <property type="match status" value="1"/>
</dbReference>
<dbReference type="OrthoDB" id="9804372at2"/>
<dbReference type="InterPro" id="IPR002043">
    <property type="entry name" value="UDG_fam1"/>
</dbReference>